<feature type="domain" description="SusD-like N-terminal" evidence="7">
    <location>
        <begin position="98"/>
        <end position="207"/>
    </location>
</feature>
<keyword evidence="4" id="KW-0472">Membrane</keyword>
<dbReference type="Proteomes" id="UP000019402">
    <property type="component" value="Unassembled WGS sequence"/>
</dbReference>
<accession>W7Y5C5</accession>
<name>W7Y5C5_9BACT</name>
<dbReference type="EMBL" id="BAMD01000013">
    <property type="protein sequence ID" value="GAF02768.1"/>
    <property type="molecule type" value="Genomic_DNA"/>
</dbReference>
<comment type="caution">
    <text evidence="8">The sequence shown here is derived from an EMBL/GenBank/DDBJ whole genome shotgun (WGS) entry which is preliminary data.</text>
</comment>
<evidence type="ECO:0000256" key="3">
    <source>
        <dbReference type="ARBA" id="ARBA00022729"/>
    </source>
</evidence>
<keyword evidence="5" id="KW-0998">Cell outer membrane</keyword>
<gene>
    <name evidence="8" type="ORF">JCM21142_41410</name>
</gene>
<evidence type="ECO:0000256" key="2">
    <source>
        <dbReference type="ARBA" id="ARBA00006275"/>
    </source>
</evidence>
<dbReference type="eggNOG" id="COG0561">
    <property type="taxonomic scope" value="Bacteria"/>
</dbReference>
<dbReference type="InterPro" id="IPR033985">
    <property type="entry name" value="SusD-like_N"/>
</dbReference>
<evidence type="ECO:0000259" key="6">
    <source>
        <dbReference type="Pfam" id="PF07980"/>
    </source>
</evidence>
<dbReference type="GO" id="GO:0009279">
    <property type="term" value="C:cell outer membrane"/>
    <property type="evidence" value="ECO:0007669"/>
    <property type="project" value="UniProtKB-SubCell"/>
</dbReference>
<organism evidence="8 9">
    <name type="scientific">Saccharicrinis fermentans DSM 9555 = JCM 21142</name>
    <dbReference type="NCBI Taxonomy" id="869213"/>
    <lineage>
        <taxon>Bacteria</taxon>
        <taxon>Pseudomonadati</taxon>
        <taxon>Bacteroidota</taxon>
        <taxon>Bacteroidia</taxon>
        <taxon>Marinilabiliales</taxon>
        <taxon>Marinilabiliaceae</taxon>
        <taxon>Saccharicrinis</taxon>
    </lineage>
</organism>
<keyword evidence="3" id="KW-0732">Signal</keyword>
<protein>
    <submittedName>
        <fullName evidence="8">SusD family protein</fullName>
    </submittedName>
</protein>
<dbReference type="OrthoDB" id="9792139at2"/>
<evidence type="ECO:0000259" key="7">
    <source>
        <dbReference type="Pfam" id="PF14322"/>
    </source>
</evidence>
<dbReference type="InterPro" id="IPR011990">
    <property type="entry name" value="TPR-like_helical_dom_sf"/>
</dbReference>
<dbReference type="InterPro" id="IPR012944">
    <property type="entry name" value="SusD_RagB_dom"/>
</dbReference>
<keyword evidence="9" id="KW-1185">Reference proteome</keyword>
<evidence type="ECO:0000256" key="4">
    <source>
        <dbReference type="ARBA" id="ARBA00023136"/>
    </source>
</evidence>
<dbReference type="STRING" id="869213.GCA_000517085_00520"/>
<comment type="similarity">
    <text evidence="2">Belongs to the SusD family.</text>
</comment>
<dbReference type="Pfam" id="PF07980">
    <property type="entry name" value="SusD_RagB"/>
    <property type="match status" value="1"/>
</dbReference>
<dbReference type="AlphaFoldDB" id="W7Y5C5"/>
<dbReference type="PROSITE" id="PS51257">
    <property type="entry name" value="PROKAR_LIPOPROTEIN"/>
    <property type="match status" value="1"/>
</dbReference>
<evidence type="ECO:0000313" key="9">
    <source>
        <dbReference type="Proteomes" id="UP000019402"/>
    </source>
</evidence>
<dbReference type="SUPFAM" id="SSF48452">
    <property type="entry name" value="TPR-like"/>
    <property type="match status" value="1"/>
</dbReference>
<comment type="subcellular location">
    <subcellularLocation>
        <location evidence="1">Cell outer membrane</location>
    </subcellularLocation>
</comment>
<dbReference type="Pfam" id="PF14322">
    <property type="entry name" value="SusD-like_3"/>
    <property type="match status" value="1"/>
</dbReference>
<sequence>MKINIINYIAAALVVLSFSSCDDYLTEVNPNEISTESFWRNLSDCSTGLNAVYNQFKNPGVMGVSEELRRSDLCYPGWGRPSTSDPYYLQMFTASSGGANSKWENLYKGIFRANQVIAGLQGIEVDMVTEDDKEEWSQLMGQARFFRGLFYFYLHSSYNNGNVILYDFVPENESQFNQPISDEATIKAFFRDDLEYARQNLPERWVDIDASGTPTEKSGDLFRVTKGAATTVLGKSYLYEKDYAKAGEYFAEVINSGTYRLMENIGDNFTSSNEFNGESILEISYDEDAKTDQTEWSAQGTTNTYHYQFSPVGGWRSNYPSNWLIMAYKEDQMDPNDPRNIVTELTVVEDTVIEVERLRRYSLRTSYSIAVVDDDDMSYYKGSTTADGTAFNNAECGYWRKMTNWDKYDTEKITNAKSGINFRVIRYSDVLLMYAECLIKGGTDDAGVEDALALINTVRYRSALLLLGKSATSPYSTSTHDELTYSAQDVMDHLMYKERPLELSAEGYSIRQLDMRRWGITKERFEDLSERRYKRGDYAFYSEIDKKDVTRWGSVLDYADDTDYDYKSNEFTQAAVNYRETDHAYWPIPTSETTANSEIN</sequence>
<reference evidence="8 9" key="1">
    <citation type="journal article" date="2014" name="Genome Announc.">
        <title>Draft Genome Sequence of Cytophaga fermentans JCM 21142T, a Facultative Anaerobe Isolated from Marine Mud.</title>
        <authorList>
            <person name="Starns D."/>
            <person name="Oshima K."/>
            <person name="Suda W."/>
            <person name="Iino T."/>
            <person name="Yuki M."/>
            <person name="Inoue J."/>
            <person name="Kitamura K."/>
            <person name="Iida T."/>
            <person name="Darby A."/>
            <person name="Hattori M."/>
            <person name="Ohkuma M."/>
        </authorList>
    </citation>
    <scope>NUCLEOTIDE SEQUENCE [LARGE SCALE GENOMIC DNA]</scope>
    <source>
        <strain evidence="8 9">JCM 21142</strain>
    </source>
</reference>
<feature type="domain" description="RagB/SusD" evidence="6">
    <location>
        <begin position="278"/>
        <end position="599"/>
    </location>
</feature>
<dbReference type="RefSeq" id="WP_027470542.1">
    <property type="nucleotide sequence ID" value="NZ_BAMD01000013.1"/>
</dbReference>
<dbReference type="Gene3D" id="1.25.40.390">
    <property type="match status" value="1"/>
</dbReference>
<evidence type="ECO:0000256" key="1">
    <source>
        <dbReference type="ARBA" id="ARBA00004442"/>
    </source>
</evidence>
<proteinExistence type="inferred from homology"/>
<evidence type="ECO:0000313" key="8">
    <source>
        <dbReference type="EMBL" id="GAF02768.1"/>
    </source>
</evidence>
<evidence type="ECO:0000256" key="5">
    <source>
        <dbReference type="ARBA" id="ARBA00023237"/>
    </source>
</evidence>